<evidence type="ECO:0000313" key="2">
    <source>
        <dbReference type="Proteomes" id="UP000214596"/>
    </source>
</evidence>
<dbReference type="OMA" id="WHFSHEV"/>
<name>A0A227JAE5_VIBPH</name>
<dbReference type="Proteomes" id="UP000214596">
    <property type="component" value="Unassembled WGS sequence"/>
</dbReference>
<reference evidence="1 2" key="1">
    <citation type="journal article" date="2017" name="Appl. Environ. Microbiol.">
        <title>Parallel evolution of two clades of a major Atlantic endemic Vibrio parahaemolyticus pathogen lineage by independent acquisition of related pathogenicity islands.</title>
        <authorList>
            <person name="Xu F."/>
            <person name="Gonzalez-Escalona N."/>
            <person name="Drees K.P."/>
            <person name="Sebra R.P."/>
            <person name="Cooper V.S."/>
            <person name="Jones S.H."/>
            <person name="Whistler C.A."/>
        </authorList>
    </citation>
    <scope>NUCLEOTIDE SEQUENCE [LARGE SCALE GENOMIC DNA]</scope>
    <source>
        <strain evidence="1 2">MAVP-3</strain>
    </source>
</reference>
<protein>
    <recommendedName>
        <fullName evidence="3">Chalcone isomerase domain-containing protein</fullName>
    </recommendedName>
</protein>
<dbReference type="AlphaFoldDB" id="A0A227JAE5"/>
<comment type="caution">
    <text evidence="1">The sequence shown here is derived from an EMBL/GenBank/DDBJ whole genome shotgun (WGS) entry which is preliminary data.</text>
</comment>
<sequence>MYKMKFIKLLALVLSFQCFAQSQELHLSQNVVLDVPLSKTILHTGNILIFKFGDSHISHEVLSPKEFFSPIDLTGVEKEFVRSLFKLTENSSFPQWLNAASNELSETLGITKDNKVIEVKGGLEILGFYDSESQSGQLFILDTSLIHHFTFLGSNELFKNLYQSIREKNNEFNN</sequence>
<proteinExistence type="predicted"/>
<evidence type="ECO:0000313" key="1">
    <source>
        <dbReference type="EMBL" id="OXE32121.1"/>
    </source>
</evidence>
<dbReference type="EMBL" id="NIXT01000816">
    <property type="protein sequence ID" value="OXE32121.1"/>
    <property type="molecule type" value="Genomic_DNA"/>
</dbReference>
<accession>A0A227JAE5</accession>
<evidence type="ECO:0008006" key="3">
    <source>
        <dbReference type="Google" id="ProtNLM"/>
    </source>
</evidence>
<gene>
    <name evidence="1" type="ORF">CA163_14340</name>
</gene>
<organism evidence="1 2">
    <name type="scientific">Vibrio parahaemolyticus</name>
    <dbReference type="NCBI Taxonomy" id="670"/>
    <lineage>
        <taxon>Bacteria</taxon>
        <taxon>Pseudomonadati</taxon>
        <taxon>Pseudomonadota</taxon>
        <taxon>Gammaproteobacteria</taxon>
        <taxon>Vibrionales</taxon>
        <taxon>Vibrionaceae</taxon>
        <taxon>Vibrio</taxon>
    </lineage>
</organism>
<dbReference type="OrthoDB" id="116872at135623"/>
<dbReference type="STRING" id="670.ACZ92_06370"/>